<dbReference type="Proteomes" id="UP000182888">
    <property type="component" value="Unassembled WGS sequence"/>
</dbReference>
<dbReference type="AlphaFoldDB" id="A0A0K2VVK7"/>
<sequence length="67" mass="7487">MRDVLGVLLQFVAWWVPVVYFAGAAFITHRVAGNNPRARDWMIGLFAVVFVLLMALLIGWPSLVDDA</sequence>
<gene>
    <name evidence="2" type="ORF">MPL1032_190131</name>
</gene>
<name>A0A0K2VVK7_MESPL</name>
<protein>
    <recommendedName>
        <fullName evidence="4">Transmembrane protein</fullName>
    </recommendedName>
</protein>
<dbReference type="EMBL" id="CCND01000011">
    <property type="protein sequence ID" value="CDX54518.1"/>
    <property type="molecule type" value="Genomic_DNA"/>
</dbReference>
<feature type="transmembrane region" description="Helical" evidence="1">
    <location>
        <begin position="41"/>
        <end position="60"/>
    </location>
</feature>
<evidence type="ECO:0000256" key="1">
    <source>
        <dbReference type="SAM" id="Phobius"/>
    </source>
</evidence>
<keyword evidence="1" id="KW-0472">Membrane</keyword>
<organism evidence="2 3">
    <name type="scientific">Mesorhizobium plurifarium</name>
    <dbReference type="NCBI Taxonomy" id="69974"/>
    <lineage>
        <taxon>Bacteria</taxon>
        <taxon>Pseudomonadati</taxon>
        <taxon>Pseudomonadota</taxon>
        <taxon>Alphaproteobacteria</taxon>
        <taxon>Hyphomicrobiales</taxon>
        <taxon>Phyllobacteriaceae</taxon>
        <taxon>Mesorhizobium</taxon>
    </lineage>
</organism>
<accession>A0A0K2VVK7</accession>
<feature type="transmembrane region" description="Helical" evidence="1">
    <location>
        <begin position="12"/>
        <end position="29"/>
    </location>
</feature>
<proteinExistence type="predicted"/>
<evidence type="ECO:0000313" key="3">
    <source>
        <dbReference type="Proteomes" id="UP000182888"/>
    </source>
</evidence>
<keyword evidence="1" id="KW-1133">Transmembrane helix</keyword>
<evidence type="ECO:0000313" key="2">
    <source>
        <dbReference type="EMBL" id="CDX54518.1"/>
    </source>
</evidence>
<keyword evidence="1" id="KW-0812">Transmembrane</keyword>
<evidence type="ECO:0008006" key="4">
    <source>
        <dbReference type="Google" id="ProtNLM"/>
    </source>
</evidence>
<reference evidence="3" key="1">
    <citation type="submission" date="2014-08" db="EMBL/GenBank/DDBJ databases">
        <authorList>
            <person name="Edwards T."/>
        </authorList>
    </citation>
    <scope>NUCLEOTIDE SEQUENCE [LARGE SCALE GENOMIC DNA]</scope>
</reference>